<dbReference type="AlphaFoldDB" id="A0AAV2IRV1"/>
<feature type="region of interest" description="Disordered" evidence="1">
    <location>
        <begin position="78"/>
        <end position="103"/>
    </location>
</feature>
<feature type="region of interest" description="Disordered" evidence="1">
    <location>
        <begin position="609"/>
        <end position="634"/>
    </location>
</feature>
<dbReference type="InterPro" id="IPR029332">
    <property type="entry name" value="PEHE_dom"/>
</dbReference>
<gene>
    <name evidence="4" type="ORF">GSLYS_00021031001</name>
</gene>
<feature type="compositionally biased region" description="Low complexity" evidence="1">
    <location>
        <begin position="94"/>
        <end position="103"/>
    </location>
</feature>
<comment type="caution">
    <text evidence="4">The sequence shown here is derived from an EMBL/GenBank/DDBJ whole genome shotgun (WGS) entry which is preliminary data.</text>
</comment>
<protein>
    <recommendedName>
        <fullName evidence="3">PEHE domain-containing protein</fullName>
    </recommendedName>
</protein>
<feature type="compositionally biased region" description="Basic and acidic residues" evidence="1">
    <location>
        <begin position="80"/>
        <end position="93"/>
    </location>
</feature>
<dbReference type="EMBL" id="CAXITT010001048">
    <property type="protein sequence ID" value="CAL1547714.1"/>
    <property type="molecule type" value="Genomic_DNA"/>
</dbReference>
<organism evidence="4 5">
    <name type="scientific">Lymnaea stagnalis</name>
    <name type="common">Great pond snail</name>
    <name type="synonym">Helix stagnalis</name>
    <dbReference type="NCBI Taxonomy" id="6523"/>
    <lineage>
        <taxon>Eukaryota</taxon>
        <taxon>Metazoa</taxon>
        <taxon>Spiralia</taxon>
        <taxon>Lophotrochozoa</taxon>
        <taxon>Mollusca</taxon>
        <taxon>Gastropoda</taxon>
        <taxon>Heterobranchia</taxon>
        <taxon>Euthyneura</taxon>
        <taxon>Panpulmonata</taxon>
        <taxon>Hygrophila</taxon>
        <taxon>Lymnaeoidea</taxon>
        <taxon>Lymnaeidae</taxon>
        <taxon>Lymnaea</taxon>
    </lineage>
</organism>
<sequence>MSGSSTLRICLAAMAPALTEAATARLKLQDPSAKNESLSIIKSDKKVNEHNIPVSNGDLNTLGVHQRSNDRLVSRLSITKGKEDINGTSDPRRSTPLTTTTSPQTLTISSHISTFRSIKQLKHIEQFYAFEFQQGDICIQKEQKSDTHIDDLKIMNQPRLAADKQIEQSKAEPLVGDVDKLLNSSQVTKIKILPPVMVNGEEVSCQRERDGFLKDCDEKGDAPVRNGIQLNTEERSIIFSKDCKLNTSVKMGISLKQDQGLKQVVMESIASKSETQPEERSKEDIRKDCVKKQAYLERHVDNLLRRLKRMKGKVVEAHTKEQLRYFVNFQHKNLQNVAKAIKNETPGPAELKEHFLSNEDVKNMSAAQLVKLVKNYQPSRATQLSEKTPKLNMVTSGSVIMDPLIRCAALKTSEKLSHRVEITAAELDSDATASSSGGESGDEDSLGLPSNHLSAEMPPLLKRAEWKWAMDRSAVVSRWTWLQAQVSDLEYRIRQQSQIHRQLRNSKGGVVLGDPPSTAEMLRRIQGIQPKAAGVNNTGDKLPEGSIVCEVSPCNVSAVMSNVDKQASRLTQSLGNCLSPASSLIGSPAGSSKISSPYVNGLTESPCSVATTDTETTAEDSPLVSSERLSAKSYDSEHNTSVDATCQSARCRPLRSYRKRKILKTIGLYKTNSKAARLSDVRCRCYPPANPCPICGGRYNNTLTVDPDTMPFKERVALLDPSFHPVLSFPQDIHLPIHCEGLLKSGMWQNKPLPRRARVGDYRRQKVIALVAEPVRKNGNRQNGKNNSASVINFSAKIKNKYEGKTKGNSTSTKGASLKPRVNKAKRKAVKAAKDALRRNQHDEEDDELEALFLDQESGMSSHRDNGLFCSASQSSLKDLREGHHRKRKVDNSFDINNIVIPLSMAASTRIEQPQYKEIVTPKWRELPKSLTVVEDNELTLTQQLEKTNGVTLPVEPLILDDAEDEPDEDLSDERYAARHLALEQEEKKRFRNFVQYPPVRRNRARSEANPSKPIDRNGAEEGTPTHTALIEDSSVSSRPPTPVLNKCPQGTNTDDSLVECQQNNISARRRTVSFSKRDRSSSVIFDDIHNSLIDCGGVEPWPRRTFPISEDEYHLMREELPPSCEPVHQRVTRRLAEPSGKIYVGGNVDNQEDASAVPSPHPSNESVSSIGEDPNDPEWIGGEAPKRCRMRRTLNDDPSDPEWTGSDTPRKSKNKR</sequence>
<name>A0AAV2IRV1_LYMST</name>
<feature type="region of interest" description="Disordered" evidence="1">
    <location>
        <begin position="996"/>
        <end position="1056"/>
    </location>
</feature>
<evidence type="ECO:0000313" key="4">
    <source>
        <dbReference type="EMBL" id="CAL1547714.1"/>
    </source>
</evidence>
<evidence type="ECO:0000313" key="5">
    <source>
        <dbReference type="Proteomes" id="UP001497497"/>
    </source>
</evidence>
<accession>A0AAV2IRV1</accession>
<dbReference type="Proteomes" id="UP001497497">
    <property type="component" value="Unassembled WGS sequence"/>
</dbReference>
<keyword evidence="2" id="KW-0732">Signal</keyword>
<feature type="region of interest" description="Disordered" evidence="1">
    <location>
        <begin position="1142"/>
        <end position="1217"/>
    </location>
</feature>
<feature type="region of interest" description="Disordered" evidence="1">
    <location>
        <begin position="428"/>
        <end position="451"/>
    </location>
</feature>
<dbReference type="Pfam" id="PF15275">
    <property type="entry name" value="PEHE"/>
    <property type="match status" value="1"/>
</dbReference>
<dbReference type="PANTHER" id="PTHR22443:SF18">
    <property type="entry name" value="NON-SPECIFIC LETHAL 1, ISOFORM M"/>
    <property type="match status" value="1"/>
</dbReference>
<keyword evidence="5" id="KW-1185">Reference proteome</keyword>
<evidence type="ECO:0000256" key="1">
    <source>
        <dbReference type="SAM" id="MobiDB-lite"/>
    </source>
</evidence>
<feature type="signal peptide" evidence="2">
    <location>
        <begin position="1"/>
        <end position="21"/>
    </location>
</feature>
<dbReference type="GO" id="GO:0044545">
    <property type="term" value="C:NSL complex"/>
    <property type="evidence" value="ECO:0007669"/>
    <property type="project" value="TreeGrafter"/>
</dbReference>
<dbReference type="InterPro" id="IPR026180">
    <property type="entry name" value="NSL1"/>
</dbReference>
<proteinExistence type="predicted"/>
<evidence type="ECO:0000256" key="2">
    <source>
        <dbReference type="SAM" id="SignalP"/>
    </source>
</evidence>
<feature type="chain" id="PRO_5043438641" description="PEHE domain-containing protein" evidence="2">
    <location>
        <begin position="22"/>
        <end position="1217"/>
    </location>
</feature>
<feature type="domain" description="PEHE" evidence="3">
    <location>
        <begin position="919"/>
        <end position="1084"/>
    </location>
</feature>
<reference evidence="4 5" key="1">
    <citation type="submission" date="2024-04" db="EMBL/GenBank/DDBJ databases">
        <authorList>
            <consortium name="Genoscope - CEA"/>
            <person name="William W."/>
        </authorList>
    </citation>
    <scope>NUCLEOTIDE SEQUENCE [LARGE SCALE GENOMIC DNA]</scope>
</reference>
<dbReference type="SMART" id="SM01300">
    <property type="entry name" value="PEHE"/>
    <property type="match status" value="1"/>
</dbReference>
<dbReference type="PANTHER" id="PTHR22443">
    <property type="entry name" value="NON-SPECIFIC LETHAL 1, ISOFORM M"/>
    <property type="match status" value="1"/>
</dbReference>
<dbReference type="Gene3D" id="6.10.250.3170">
    <property type="match status" value="1"/>
</dbReference>
<evidence type="ECO:0000259" key="3">
    <source>
        <dbReference type="SMART" id="SM01300"/>
    </source>
</evidence>
<feature type="region of interest" description="Disordered" evidence="1">
    <location>
        <begin position="803"/>
        <end position="826"/>
    </location>
</feature>
<dbReference type="GO" id="GO:0035035">
    <property type="term" value="F:histone acetyltransferase binding"/>
    <property type="evidence" value="ECO:0007669"/>
    <property type="project" value="TreeGrafter"/>
</dbReference>